<gene>
    <name evidence="9" type="ORF">SDC9_174633</name>
</gene>
<dbReference type="Pfam" id="PF02675">
    <property type="entry name" value="AdoMet_dc"/>
    <property type="match status" value="1"/>
</dbReference>
<evidence type="ECO:0000256" key="1">
    <source>
        <dbReference type="ARBA" id="ARBA00001928"/>
    </source>
</evidence>
<dbReference type="GO" id="GO:0004014">
    <property type="term" value="F:adenosylmethionine decarboxylase activity"/>
    <property type="evidence" value="ECO:0007669"/>
    <property type="project" value="InterPro"/>
</dbReference>
<proteinExistence type="predicted"/>
<evidence type="ECO:0000256" key="5">
    <source>
        <dbReference type="ARBA" id="ARBA00023145"/>
    </source>
</evidence>
<evidence type="ECO:0000256" key="2">
    <source>
        <dbReference type="ARBA" id="ARBA00022793"/>
    </source>
</evidence>
<evidence type="ECO:0000256" key="4">
    <source>
        <dbReference type="ARBA" id="ARBA00023115"/>
    </source>
</evidence>
<dbReference type="InterPro" id="IPR003826">
    <property type="entry name" value="AdoMetDC_fam_prok"/>
</dbReference>
<accession>A0A645GLW1</accession>
<dbReference type="GO" id="GO:0008295">
    <property type="term" value="P:spermidine biosynthetic process"/>
    <property type="evidence" value="ECO:0007669"/>
    <property type="project" value="InterPro"/>
</dbReference>
<keyword evidence="4" id="KW-0620">Polyamine biosynthesis</keyword>
<dbReference type="SUPFAM" id="SSF56276">
    <property type="entry name" value="S-adenosylmethionine decarboxylase"/>
    <property type="match status" value="1"/>
</dbReference>
<keyword evidence="3" id="KW-0068">Autocatalytic cleavage</keyword>
<keyword evidence="5" id="KW-0865">Zymogen</keyword>
<keyword evidence="6" id="KW-0456">Lyase</keyword>
<dbReference type="Gene3D" id="3.60.90.10">
    <property type="entry name" value="S-adenosylmethionine decarboxylase"/>
    <property type="match status" value="1"/>
</dbReference>
<dbReference type="InterPro" id="IPR016067">
    <property type="entry name" value="S-AdoMet_deCO2ase_core"/>
</dbReference>
<dbReference type="AlphaFoldDB" id="A0A645GLW1"/>
<evidence type="ECO:0000256" key="7">
    <source>
        <dbReference type="ARBA" id="ARBA00023270"/>
    </source>
</evidence>
<protein>
    <recommendedName>
        <fullName evidence="10">S-adenosylmethionine decarboxylase proenzyme</fullName>
    </recommendedName>
</protein>
<evidence type="ECO:0000256" key="6">
    <source>
        <dbReference type="ARBA" id="ARBA00023239"/>
    </source>
</evidence>
<comment type="cofactor">
    <cofactor evidence="1">
        <name>pyruvate</name>
        <dbReference type="ChEBI" id="CHEBI:15361"/>
    </cofactor>
</comment>
<dbReference type="EMBL" id="VSSQ01077009">
    <property type="protein sequence ID" value="MPN27206.1"/>
    <property type="molecule type" value="Genomic_DNA"/>
</dbReference>
<evidence type="ECO:0000256" key="3">
    <source>
        <dbReference type="ARBA" id="ARBA00022813"/>
    </source>
</evidence>
<evidence type="ECO:0000256" key="8">
    <source>
        <dbReference type="ARBA" id="ARBA00023317"/>
    </source>
</evidence>
<evidence type="ECO:0000313" key="9">
    <source>
        <dbReference type="EMBL" id="MPN27206.1"/>
    </source>
</evidence>
<evidence type="ECO:0008006" key="10">
    <source>
        <dbReference type="Google" id="ProtNLM"/>
    </source>
</evidence>
<name>A0A645GLW1_9ZZZZ</name>
<keyword evidence="7" id="KW-0704">Schiff base</keyword>
<keyword evidence="8" id="KW-0670">Pyruvate</keyword>
<comment type="caution">
    <text evidence="9">The sequence shown here is derived from an EMBL/GenBank/DDBJ whole genome shotgun (WGS) entry which is preliminary data.</text>
</comment>
<organism evidence="9">
    <name type="scientific">bioreactor metagenome</name>
    <dbReference type="NCBI Taxonomy" id="1076179"/>
    <lineage>
        <taxon>unclassified sequences</taxon>
        <taxon>metagenomes</taxon>
        <taxon>ecological metagenomes</taxon>
    </lineage>
</organism>
<keyword evidence="2" id="KW-0210">Decarboxylase</keyword>
<sequence>MEVIVSNTELIYSVVDGNPSGEIRMYVMSPYTGKLLDDKEAIDKYNNENRWGFEVAVDLGECDLKLISSKEHITNFAIDLAKHIDMKRYGEPIVVRFGSEPKVEGYSLVQLIETSMISGHFAEDTNRAFINIFSCKEFGPKDAAEFSKKYFGAKKMEYSIAYRDI</sequence>
<reference evidence="9" key="1">
    <citation type="submission" date="2019-08" db="EMBL/GenBank/DDBJ databases">
        <authorList>
            <person name="Kucharzyk K."/>
            <person name="Murdoch R.W."/>
            <person name="Higgins S."/>
            <person name="Loffler F."/>
        </authorList>
    </citation>
    <scope>NUCLEOTIDE SEQUENCE</scope>
</reference>